<accession>A0A4V1RNY5</accession>
<evidence type="ECO:0000313" key="2">
    <source>
        <dbReference type="EMBL" id="RYC07477.1"/>
    </source>
</evidence>
<feature type="transmembrane region" description="Helical" evidence="1">
    <location>
        <begin position="69"/>
        <end position="96"/>
    </location>
</feature>
<feature type="transmembrane region" description="Helical" evidence="1">
    <location>
        <begin position="20"/>
        <end position="39"/>
    </location>
</feature>
<sequence>MTTERPAPPAAPRRRPWLPLVLAVLCLVPYAGLVLPYYANGLEDRPPGETLYAYELSGLWPYDTALGGLLAFVALIGVPLAPFVATVVAMWSGLCIWDARSTMQRSAIALYAAAAVVAVASIAWLATPLANDLLVWFFD</sequence>
<keyword evidence="3" id="KW-1185">Reference proteome</keyword>
<comment type="caution">
    <text evidence="2">The sequence shown here is derived from an EMBL/GenBank/DDBJ whole genome shotgun (WGS) entry which is preliminary data.</text>
</comment>
<keyword evidence="1" id="KW-0472">Membrane</keyword>
<name>A0A4V1RNY5_9ACTN</name>
<feature type="transmembrane region" description="Helical" evidence="1">
    <location>
        <begin position="108"/>
        <end position="127"/>
    </location>
</feature>
<evidence type="ECO:0000256" key="1">
    <source>
        <dbReference type="SAM" id="Phobius"/>
    </source>
</evidence>
<organism evidence="2 3">
    <name type="scientific">Nocardioides zhouii</name>
    <dbReference type="NCBI Taxonomy" id="1168729"/>
    <lineage>
        <taxon>Bacteria</taxon>
        <taxon>Bacillati</taxon>
        <taxon>Actinomycetota</taxon>
        <taxon>Actinomycetes</taxon>
        <taxon>Propionibacteriales</taxon>
        <taxon>Nocardioidaceae</taxon>
        <taxon>Nocardioides</taxon>
    </lineage>
</organism>
<keyword evidence="1" id="KW-1133">Transmembrane helix</keyword>
<protein>
    <submittedName>
        <fullName evidence="2">Uncharacterized protein</fullName>
    </submittedName>
</protein>
<evidence type="ECO:0000313" key="3">
    <source>
        <dbReference type="Proteomes" id="UP000291101"/>
    </source>
</evidence>
<keyword evidence="1" id="KW-0812">Transmembrane</keyword>
<dbReference type="AlphaFoldDB" id="A0A4V1RNY5"/>
<proteinExistence type="predicted"/>
<reference evidence="2 3" key="1">
    <citation type="submission" date="2019-01" db="EMBL/GenBank/DDBJ databases">
        <title>Novel species of Nocardioides.</title>
        <authorList>
            <person name="Liu Q."/>
            <person name="X Y.-H."/>
        </authorList>
    </citation>
    <scope>NUCLEOTIDE SEQUENCE [LARGE SCALE GENOMIC DNA]</scope>
    <source>
        <strain evidence="2 3">HLT2-9</strain>
    </source>
</reference>
<dbReference type="OrthoDB" id="3789052at2"/>
<dbReference type="EMBL" id="SDWV01000014">
    <property type="protein sequence ID" value="RYC07477.1"/>
    <property type="molecule type" value="Genomic_DNA"/>
</dbReference>
<dbReference type="Proteomes" id="UP000291101">
    <property type="component" value="Unassembled WGS sequence"/>
</dbReference>
<dbReference type="RefSeq" id="WP_129427570.1">
    <property type="nucleotide sequence ID" value="NZ_SDWV01000014.1"/>
</dbReference>
<gene>
    <name evidence="2" type="ORF">EUA94_14400</name>
</gene>